<accession>B9M5Z9</accession>
<dbReference type="OrthoDB" id="5506264at2"/>
<dbReference type="InterPro" id="IPR021834">
    <property type="entry name" value="DUF3426"/>
</dbReference>
<name>B9M5Z9_GEODF</name>
<dbReference type="HOGENOM" id="CLU_024180_0_0_7"/>
<dbReference type="Proteomes" id="UP000007721">
    <property type="component" value="Chromosome"/>
</dbReference>
<feature type="compositionally biased region" description="Polar residues" evidence="1">
    <location>
        <begin position="152"/>
        <end position="162"/>
    </location>
</feature>
<feature type="compositionally biased region" description="Acidic residues" evidence="1">
    <location>
        <begin position="269"/>
        <end position="280"/>
    </location>
</feature>
<dbReference type="Pfam" id="PF13719">
    <property type="entry name" value="Zn_ribbon_5"/>
    <property type="match status" value="1"/>
</dbReference>
<feature type="compositionally biased region" description="Basic and acidic residues" evidence="1">
    <location>
        <begin position="121"/>
        <end position="136"/>
    </location>
</feature>
<evidence type="ECO:0000256" key="1">
    <source>
        <dbReference type="SAM" id="MobiDB-lite"/>
    </source>
</evidence>
<evidence type="ECO:0000256" key="2">
    <source>
        <dbReference type="SAM" id="Phobius"/>
    </source>
</evidence>
<dbReference type="STRING" id="316067.Geob_1622"/>
<keyword evidence="5" id="KW-1185">Reference proteome</keyword>
<evidence type="ECO:0000259" key="3">
    <source>
        <dbReference type="Pfam" id="PF13719"/>
    </source>
</evidence>
<dbReference type="eggNOG" id="ENOG502ZAYQ">
    <property type="taxonomic scope" value="Bacteria"/>
</dbReference>
<evidence type="ECO:0000313" key="4">
    <source>
        <dbReference type="EMBL" id="ACM19980.1"/>
    </source>
</evidence>
<reference evidence="4 5" key="1">
    <citation type="submission" date="2009-01" db="EMBL/GenBank/DDBJ databases">
        <title>Complete sequence of Geobacter sp. FRC-32.</title>
        <authorList>
            <consortium name="US DOE Joint Genome Institute"/>
            <person name="Lucas S."/>
            <person name="Copeland A."/>
            <person name="Lapidus A."/>
            <person name="Glavina del Rio T."/>
            <person name="Dalin E."/>
            <person name="Tice H."/>
            <person name="Bruce D."/>
            <person name="Goodwin L."/>
            <person name="Pitluck S."/>
            <person name="Saunders E."/>
            <person name="Brettin T."/>
            <person name="Detter J.C."/>
            <person name="Han C."/>
            <person name="Larimer F."/>
            <person name="Land M."/>
            <person name="Hauser L."/>
            <person name="Kyrpides N."/>
            <person name="Ovchinnikova G."/>
            <person name="Kostka J."/>
            <person name="Richardson P."/>
        </authorList>
    </citation>
    <scope>NUCLEOTIDE SEQUENCE [LARGE SCALE GENOMIC DNA]</scope>
    <source>
        <strain evidence="5">DSM 22248 / JCM 15807 / FRC-32</strain>
    </source>
</reference>
<feature type="region of interest" description="Disordered" evidence="1">
    <location>
        <begin position="52"/>
        <end position="390"/>
    </location>
</feature>
<dbReference type="EMBL" id="CP001390">
    <property type="protein sequence ID" value="ACM19980.1"/>
    <property type="molecule type" value="Genomic_DNA"/>
</dbReference>
<proteinExistence type="predicted"/>
<keyword evidence="2" id="KW-0812">Transmembrane</keyword>
<feature type="transmembrane region" description="Helical" evidence="2">
    <location>
        <begin position="469"/>
        <end position="493"/>
    </location>
</feature>
<feature type="compositionally biased region" description="Low complexity" evidence="1">
    <location>
        <begin position="347"/>
        <end position="358"/>
    </location>
</feature>
<keyword evidence="2" id="KW-0472">Membrane</keyword>
<dbReference type="InterPro" id="IPR011723">
    <property type="entry name" value="Znf/thioredoxin_put"/>
</dbReference>
<dbReference type="KEGG" id="geo:Geob_1622"/>
<feature type="compositionally biased region" description="Polar residues" evidence="1">
    <location>
        <begin position="213"/>
        <end position="230"/>
    </location>
</feature>
<dbReference type="AlphaFoldDB" id="B9M5Z9"/>
<evidence type="ECO:0000313" key="5">
    <source>
        <dbReference type="Proteomes" id="UP000007721"/>
    </source>
</evidence>
<gene>
    <name evidence="4" type="ordered locus">Geob_1622</name>
</gene>
<organism evidence="4 5">
    <name type="scientific">Geotalea daltonii (strain DSM 22248 / JCM 15807 / FRC-32)</name>
    <name type="common">Geobacter daltonii</name>
    <dbReference type="NCBI Taxonomy" id="316067"/>
    <lineage>
        <taxon>Bacteria</taxon>
        <taxon>Pseudomonadati</taxon>
        <taxon>Thermodesulfobacteriota</taxon>
        <taxon>Desulfuromonadia</taxon>
        <taxon>Geobacterales</taxon>
        <taxon>Geobacteraceae</taxon>
        <taxon>Geotalea</taxon>
    </lineage>
</organism>
<keyword evidence="2" id="KW-1133">Transmembrane helix</keyword>
<feature type="compositionally biased region" description="Basic and acidic residues" evidence="1">
    <location>
        <begin position="300"/>
        <end position="314"/>
    </location>
</feature>
<sequence length="647" mass="68929">MILQCDQCNTKFKLDDAKIKEGGVKVRCSKCRHVFLVTKEPQEETDFDAILGGLDAATPPPPAAPAPAGDRAEAENAGAAGPQNSFSQLKQMLAEPDSDEKKQEESMDEEGFDFSDFNFSEEQKPAPQAEREEVVKSYDLSGFNPDEDDTSETTFTVDTSIADNPEIASSDASPQEENRFEFDFESGAEPEPAAKIDSQPPEDAFGYKDFSFTEETLSSDTEAASDSKQSGEFDFNDFAFDAEDKQAEHAPVADTGNTAPGPGAGVDFDSFDFETAEDSPEAPAGLAVATDFEAATSEPFTREMELDLTEKGPDEQLQAQPPALPDSDGNGEFAFDFGDGNGDENLSPAATPAAASAADNAEVPDIPEFSFGDLHDQPSLATSPVEQAAGKSSAVGEIVEAGRDQDFAAIDFGQVAPSAAAPEETQHQPLLHGLVGGDKKETPLSGAQPEFSDEYPPLSISSRRKNSSFFTFAGLGIFLLVLLGLAGTGIFFLKNWPEAFNKVGLGSIVQRLGIKPAEEGYIGVRNPVGAFVVNKEAGELFVITGVAVNEYRKPRASIQVKASLFGKNGAIAMQKVAYCGNNLSKEQLESMPMEKLEAAMNNQFGDSLSNLGIQPGKEIPFVVIFSKVPQDVTEFGVEVVGSTVAGQ</sequence>
<feature type="domain" description="Zinc finger/thioredoxin putative" evidence="3">
    <location>
        <begin position="1"/>
        <end position="36"/>
    </location>
</feature>
<dbReference type="NCBIfam" id="TIGR02098">
    <property type="entry name" value="MJ0042_CXXC"/>
    <property type="match status" value="1"/>
</dbReference>
<dbReference type="RefSeq" id="WP_012646709.1">
    <property type="nucleotide sequence ID" value="NC_011979.1"/>
</dbReference>
<protein>
    <recommendedName>
        <fullName evidence="3">Zinc finger/thioredoxin putative domain-containing protein</fullName>
    </recommendedName>
</protein>
<dbReference type="Pfam" id="PF11906">
    <property type="entry name" value="DUF3426"/>
    <property type="match status" value="1"/>
</dbReference>